<organism evidence="7 8">
    <name type="scientific">Microbacterium mangrovi</name>
    <dbReference type="NCBI Taxonomy" id="1348253"/>
    <lineage>
        <taxon>Bacteria</taxon>
        <taxon>Bacillati</taxon>
        <taxon>Actinomycetota</taxon>
        <taxon>Actinomycetes</taxon>
        <taxon>Micrococcales</taxon>
        <taxon>Microbacteriaceae</taxon>
        <taxon>Microbacterium</taxon>
    </lineage>
</organism>
<dbReference type="Gene3D" id="1.20.1250.20">
    <property type="entry name" value="MFS general substrate transporter like domains"/>
    <property type="match status" value="2"/>
</dbReference>
<evidence type="ECO:0000313" key="7">
    <source>
        <dbReference type="EMBL" id="KHK96655.1"/>
    </source>
</evidence>
<feature type="transmembrane region" description="Helical" evidence="5">
    <location>
        <begin position="162"/>
        <end position="180"/>
    </location>
</feature>
<dbReference type="Pfam" id="PF07690">
    <property type="entry name" value="MFS_1"/>
    <property type="match status" value="1"/>
</dbReference>
<feature type="transmembrane region" description="Helical" evidence="5">
    <location>
        <begin position="250"/>
        <end position="271"/>
    </location>
</feature>
<dbReference type="PROSITE" id="PS50850">
    <property type="entry name" value="MFS"/>
    <property type="match status" value="1"/>
</dbReference>
<feature type="transmembrane region" description="Helical" evidence="5">
    <location>
        <begin position="132"/>
        <end position="155"/>
    </location>
</feature>
<feature type="domain" description="Major facilitator superfamily (MFS) profile" evidence="6">
    <location>
        <begin position="1"/>
        <end position="395"/>
    </location>
</feature>
<proteinExistence type="predicted"/>
<name>A0A0B1ZZJ5_9MICO</name>
<evidence type="ECO:0000256" key="4">
    <source>
        <dbReference type="ARBA" id="ARBA00023136"/>
    </source>
</evidence>
<dbReference type="InterPro" id="IPR020846">
    <property type="entry name" value="MFS_dom"/>
</dbReference>
<dbReference type="SUPFAM" id="SSF103473">
    <property type="entry name" value="MFS general substrate transporter"/>
    <property type="match status" value="1"/>
</dbReference>
<dbReference type="InterPro" id="IPR005829">
    <property type="entry name" value="Sugar_transporter_CS"/>
</dbReference>
<feature type="transmembrane region" description="Helical" evidence="5">
    <location>
        <begin position="220"/>
        <end position="238"/>
    </location>
</feature>
<evidence type="ECO:0000256" key="1">
    <source>
        <dbReference type="ARBA" id="ARBA00004651"/>
    </source>
</evidence>
<keyword evidence="3 5" id="KW-1133">Transmembrane helix</keyword>
<dbReference type="InterPro" id="IPR036259">
    <property type="entry name" value="MFS_trans_sf"/>
</dbReference>
<evidence type="ECO:0000256" key="3">
    <source>
        <dbReference type="ARBA" id="ARBA00022989"/>
    </source>
</evidence>
<evidence type="ECO:0000259" key="6">
    <source>
        <dbReference type="PROSITE" id="PS50850"/>
    </source>
</evidence>
<protein>
    <recommendedName>
        <fullName evidence="6">Major facilitator superfamily (MFS) profile domain-containing protein</fullName>
    </recommendedName>
</protein>
<feature type="transmembrane region" description="Helical" evidence="5">
    <location>
        <begin position="345"/>
        <end position="367"/>
    </location>
</feature>
<reference evidence="7 8" key="1">
    <citation type="submission" date="2014-11" db="EMBL/GenBank/DDBJ databases">
        <title>Genome sequence of Microbacterium mangrovi MUSC 115(T).</title>
        <authorList>
            <person name="Lee L.-H."/>
        </authorList>
    </citation>
    <scope>NUCLEOTIDE SEQUENCE [LARGE SCALE GENOMIC DNA]</scope>
    <source>
        <strain evidence="7 8">MUSC 115</strain>
    </source>
</reference>
<dbReference type="PROSITE" id="PS00216">
    <property type="entry name" value="SUGAR_TRANSPORT_1"/>
    <property type="match status" value="1"/>
</dbReference>
<dbReference type="InterPro" id="IPR011701">
    <property type="entry name" value="MFS"/>
</dbReference>
<gene>
    <name evidence="7" type="ORF">LK09_14710</name>
</gene>
<dbReference type="PANTHER" id="PTHR23528">
    <property type="match status" value="1"/>
</dbReference>
<evidence type="ECO:0000256" key="2">
    <source>
        <dbReference type="ARBA" id="ARBA00022692"/>
    </source>
</evidence>
<feature type="transmembrane region" description="Helical" evidence="5">
    <location>
        <begin position="283"/>
        <end position="301"/>
    </location>
</feature>
<dbReference type="GO" id="GO:0005886">
    <property type="term" value="C:plasma membrane"/>
    <property type="evidence" value="ECO:0007669"/>
    <property type="project" value="UniProtKB-SubCell"/>
</dbReference>
<dbReference type="AlphaFoldDB" id="A0A0B1ZZJ5"/>
<accession>A0A0B1ZZJ5</accession>
<keyword evidence="8" id="KW-1185">Reference proteome</keyword>
<feature type="transmembrane region" description="Helical" evidence="5">
    <location>
        <begin position="307"/>
        <end position="333"/>
    </location>
</feature>
<evidence type="ECO:0000313" key="8">
    <source>
        <dbReference type="Proteomes" id="UP000031030"/>
    </source>
</evidence>
<feature type="transmembrane region" description="Helical" evidence="5">
    <location>
        <begin position="81"/>
        <end position="112"/>
    </location>
</feature>
<dbReference type="PANTHER" id="PTHR23528:SF1">
    <property type="entry name" value="MAJOR FACILITATOR SUPERFAMILY (MFS) PROFILE DOMAIN-CONTAINING PROTEIN"/>
    <property type="match status" value="1"/>
</dbReference>
<feature type="transmembrane region" description="Helical" evidence="5">
    <location>
        <begin position="373"/>
        <end position="391"/>
    </location>
</feature>
<evidence type="ECO:0000256" key="5">
    <source>
        <dbReference type="SAM" id="Phobius"/>
    </source>
</evidence>
<feature type="transmembrane region" description="Helical" evidence="5">
    <location>
        <begin position="192"/>
        <end position="208"/>
    </location>
</feature>
<keyword evidence="4 5" id="KW-0472">Membrane</keyword>
<feature type="transmembrane region" description="Helical" evidence="5">
    <location>
        <begin position="41"/>
        <end position="60"/>
    </location>
</feature>
<comment type="subcellular location">
    <subcellularLocation>
        <location evidence="1">Cell membrane</location>
        <topology evidence="1">Multi-pass membrane protein</topology>
    </subcellularLocation>
</comment>
<comment type="caution">
    <text evidence="7">The sequence shown here is derived from an EMBL/GenBank/DDBJ whole genome shotgun (WGS) entry which is preliminary data.</text>
</comment>
<dbReference type="Proteomes" id="UP000031030">
    <property type="component" value="Unassembled WGS sequence"/>
</dbReference>
<dbReference type="EMBL" id="JTDK01000014">
    <property type="protein sequence ID" value="KHK96655.1"/>
    <property type="molecule type" value="Genomic_DNA"/>
</dbReference>
<dbReference type="GO" id="GO:0022857">
    <property type="term" value="F:transmembrane transporter activity"/>
    <property type="evidence" value="ECO:0007669"/>
    <property type="project" value="InterPro"/>
</dbReference>
<keyword evidence="2 5" id="KW-0812">Transmembrane</keyword>
<sequence>MFRLAPLAASAAPLAYGVTAYFMAIQVQLFDADTKVQNLALINALSAVAAMVAQPIFGVLSDRTRSRWGARHPWMLVGTAIGTLALISAGFATNVAMLTVCVMLIQFGYNAWQGPFSALLPDRVPERFRGRYSTGVGIGVLLGAVLGPVLASFFVKTIPLGYLSLAGVVLLLIVLFIALVPGIDNRGEPRKQFSLMAFLSAFWVNPIRHRDFFWGFTGRILLFGGYTMLSAYSLYIAQDYIGLSLNQATTLVPLLGLAGLPGLLIATAVSGPLSDRVGRRKPFVLISGFTIAAGAVIPFALPSVLGLVLQTIVVTIGFGAFAAVDQALMASVLPDPEDFGKDLGVLNLAATLPTTIAPLAAGAIVLAIGYAPLFLIVGAIGVLGALAVLPIRSLR</sequence>